<sequence length="123" mass="12147">MGGDGGGHDLVIRAGVAAAAAQNEGEVAAGLGVQVPSFITNTVAATSTTAATRARIAAAAAGGPADEVMGHPGNLCHEPAPRGDGARLGRQPQFLADLSGHILAPARFIASRRASSPPFSISI</sequence>
<gene>
    <name evidence="2" type="ORF">ACFP3J_26660</name>
</gene>
<reference evidence="3" key="1">
    <citation type="journal article" date="2019" name="Int. J. Syst. Evol. Microbiol.">
        <title>The Global Catalogue of Microorganisms (GCM) 10K type strain sequencing project: providing services to taxonomists for standard genome sequencing and annotation.</title>
        <authorList>
            <consortium name="The Broad Institute Genomics Platform"/>
            <consortium name="The Broad Institute Genome Sequencing Center for Infectious Disease"/>
            <person name="Wu L."/>
            <person name="Ma J."/>
        </authorList>
    </citation>
    <scope>NUCLEOTIDE SEQUENCE [LARGE SCALE GENOMIC DNA]</scope>
    <source>
        <strain evidence="3">KCTC 5701</strain>
    </source>
</reference>
<protein>
    <submittedName>
        <fullName evidence="2">Uncharacterized protein</fullName>
    </submittedName>
</protein>
<name>A0ABW0WLC9_STRNO</name>
<proteinExistence type="predicted"/>
<evidence type="ECO:0000256" key="1">
    <source>
        <dbReference type="SAM" id="MobiDB-lite"/>
    </source>
</evidence>
<dbReference type="EMBL" id="JBHSOE010000056">
    <property type="protein sequence ID" value="MFC5659040.1"/>
    <property type="molecule type" value="Genomic_DNA"/>
</dbReference>
<feature type="region of interest" description="Disordered" evidence="1">
    <location>
        <begin position="64"/>
        <end position="88"/>
    </location>
</feature>
<evidence type="ECO:0000313" key="2">
    <source>
        <dbReference type="EMBL" id="MFC5659040.1"/>
    </source>
</evidence>
<dbReference type="Proteomes" id="UP001596065">
    <property type="component" value="Unassembled WGS sequence"/>
</dbReference>
<dbReference type="RefSeq" id="WP_344347719.1">
    <property type="nucleotide sequence ID" value="NZ_BAAASM010000012.1"/>
</dbReference>
<comment type="caution">
    <text evidence="2">The sequence shown here is derived from an EMBL/GenBank/DDBJ whole genome shotgun (WGS) entry which is preliminary data.</text>
</comment>
<accession>A0ABW0WLC9</accession>
<keyword evidence="3" id="KW-1185">Reference proteome</keyword>
<organism evidence="2 3">
    <name type="scientific">Streptomyces nogalater</name>
    <dbReference type="NCBI Taxonomy" id="38314"/>
    <lineage>
        <taxon>Bacteria</taxon>
        <taxon>Bacillati</taxon>
        <taxon>Actinomycetota</taxon>
        <taxon>Actinomycetes</taxon>
        <taxon>Kitasatosporales</taxon>
        <taxon>Streptomycetaceae</taxon>
        <taxon>Streptomyces</taxon>
    </lineage>
</organism>
<evidence type="ECO:0000313" key="3">
    <source>
        <dbReference type="Proteomes" id="UP001596065"/>
    </source>
</evidence>